<dbReference type="OrthoDB" id="9772484at2"/>
<dbReference type="NCBIfam" id="TIGR02765">
    <property type="entry name" value="crypto_DASH"/>
    <property type="match status" value="1"/>
</dbReference>
<keyword evidence="3 6" id="KW-0285">Flavoprotein</keyword>
<feature type="binding site" evidence="6">
    <location>
        <begin position="384"/>
        <end position="386"/>
    </location>
    <ligand>
        <name>FAD</name>
        <dbReference type="ChEBI" id="CHEBI:57692"/>
    </ligand>
</feature>
<dbReference type="PROSITE" id="PS51645">
    <property type="entry name" value="PHR_CRY_ALPHA_BETA"/>
    <property type="match status" value="1"/>
</dbReference>
<dbReference type="Pfam" id="PF00875">
    <property type="entry name" value="DNA_photolyase"/>
    <property type="match status" value="1"/>
</dbReference>
<evidence type="ECO:0000259" key="9">
    <source>
        <dbReference type="PROSITE" id="PS51645"/>
    </source>
</evidence>
<evidence type="ECO:0000256" key="4">
    <source>
        <dbReference type="ARBA" id="ARBA00022827"/>
    </source>
</evidence>
<dbReference type="RefSeq" id="WP_099154389.1">
    <property type="nucleotide sequence ID" value="NZ_PDUD01000043.1"/>
</dbReference>
<feature type="binding site" evidence="6">
    <location>
        <begin position="247"/>
        <end position="251"/>
    </location>
    <ligand>
        <name>FAD</name>
        <dbReference type="ChEBI" id="CHEBI:57692"/>
    </ligand>
</feature>
<feature type="domain" description="Photolyase/cryptochrome alpha/beta" evidence="9">
    <location>
        <begin position="4"/>
        <end position="138"/>
    </location>
</feature>
<feature type="site" description="Electron transfer via tryptophanyl radical" evidence="7">
    <location>
        <position position="318"/>
    </location>
</feature>
<evidence type="ECO:0000256" key="8">
    <source>
        <dbReference type="RuleBase" id="RU367151"/>
    </source>
</evidence>
<dbReference type="InterPro" id="IPR014729">
    <property type="entry name" value="Rossmann-like_a/b/a_fold"/>
</dbReference>
<sequence length="480" mass="56187">MSSKISIYWLRNDLRLHDNEALHLAISNASNVLPVYCFDPRHYRLLELGFRKTGIHRFRFLCACLTDLKKQLQEKGSDLMLAVGQPEQIIPELVIKYEASAVYAQKEIASEETEVEAGVKKALEEQGVPLHLVWGKTLYHLDDIPYTAQEIPLTSKAFRINVGKATEPRDLFSVPTTIPTVNIRDWGALPSSDAIGYTEVERAVPAQNIYQGGERQALQRLQYYTFESQLLTNYKFTRNRSLGLDYSSKFSPWMAHGCLSPRKIYHTVKQYEVDIKRNISTWWLVFEVVWRDFFKFQALRFGNLMFAEGGIRKRKVSWQYDEALFDRWKDGKTGIPFLDAHMKELQQTGFMSNRGRVNAASFLTRDYQIDWRWGAAWFENLLLDYDVCSNWLNWNTQATEIWYTNPVHQAMKYDKKGRYTLYWLPELARLPYPLYHAPWLLTEEERAKYGVKDYLEPVEIYGKWNRSISNIKKAFQEGSD</sequence>
<dbReference type="SUPFAM" id="SSF48173">
    <property type="entry name" value="Cryptochrome/photolyase FAD-binding domain"/>
    <property type="match status" value="1"/>
</dbReference>
<evidence type="ECO:0000313" key="10">
    <source>
        <dbReference type="EMBL" id="PHN02198.1"/>
    </source>
</evidence>
<evidence type="ECO:0000256" key="6">
    <source>
        <dbReference type="PIRSR" id="PIRSR602081-1"/>
    </source>
</evidence>
<dbReference type="AlphaFoldDB" id="A0A2D0N1E1"/>
<protein>
    <recommendedName>
        <fullName evidence="2 8">Cryptochrome DASH</fullName>
    </recommendedName>
</protein>
<dbReference type="InterPro" id="IPR036155">
    <property type="entry name" value="Crypto/Photolyase_N_sf"/>
</dbReference>
<keyword evidence="11" id="KW-1185">Reference proteome</keyword>
<feature type="site" description="Electron transfer via tryptophanyl radical" evidence="7">
    <location>
        <position position="394"/>
    </location>
</feature>
<dbReference type="InterPro" id="IPR036134">
    <property type="entry name" value="Crypto/Photolyase_FAD-like_sf"/>
</dbReference>
<dbReference type="SUPFAM" id="SSF52425">
    <property type="entry name" value="Cryptochrome/photolyase, N-terminal domain"/>
    <property type="match status" value="1"/>
</dbReference>
<dbReference type="PRINTS" id="PR00147">
    <property type="entry name" value="DNAPHOTLYASE"/>
</dbReference>
<dbReference type="InterPro" id="IPR002081">
    <property type="entry name" value="Cryptochrome/DNA_photolyase_1"/>
</dbReference>
<organism evidence="10 11">
    <name type="scientific">Flavilitoribacter nigricans (strain ATCC 23147 / DSM 23189 / NBRC 102662 / NCIMB 1420 / SS-2)</name>
    <name type="common">Lewinella nigricans</name>
    <dbReference type="NCBI Taxonomy" id="1122177"/>
    <lineage>
        <taxon>Bacteria</taxon>
        <taxon>Pseudomonadati</taxon>
        <taxon>Bacteroidota</taxon>
        <taxon>Saprospiria</taxon>
        <taxon>Saprospirales</taxon>
        <taxon>Lewinellaceae</taxon>
        <taxon>Flavilitoribacter</taxon>
    </lineage>
</organism>
<reference evidence="10 11" key="1">
    <citation type="submission" date="2017-10" db="EMBL/GenBank/DDBJ databases">
        <title>The draft genome sequence of Lewinella nigricans NBRC 102662.</title>
        <authorList>
            <person name="Wang K."/>
        </authorList>
    </citation>
    <scope>NUCLEOTIDE SEQUENCE [LARGE SCALE GENOMIC DNA]</scope>
    <source>
        <strain evidence="10 11">NBRC 102662</strain>
    </source>
</reference>
<accession>A0A2D0N1E1</accession>
<dbReference type="InterPro" id="IPR005101">
    <property type="entry name" value="Cryptochr/Photolyase_FAD-bd"/>
</dbReference>
<dbReference type="Pfam" id="PF03441">
    <property type="entry name" value="FAD_binding_7"/>
    <property type="match status" value="1"/>
</dbReference>
<dbReference type="InterPro" id="IPR014133">
    <property type="entry name" value="Cry_DASH"/>
</dbReference>
<evidence type="ECO:0000256" key="5">
    <source>
        <dbReference type="ARBA" id="ARBA00022991"/>
    </source>
</evidence>
<proteinExistence type="inferred from homology"/>
<evidence type="ECO:0000256" key="3">
    <source>
        <dbReference type="ARBA" id="ARBA00022630"/>
    </source>
</evidence>
<comment type="caution">
    <text evidence="10">The sequence shown here is derived from an EMBL/GenBank/DDBJ whole genome shotgun (WGS) entry which is preliminary data.</text>
</comment>
<dbReference type="GO" id="GO:0000719">
    <property type="term" value="P:photoreactive repair"/>
    <property type="evidence" value="ECO:0007669"/>
    <property type="project" value="TreeGrafter"/>
</dbReference>
<comment type="cofactor">
    <cofactor evidence="6 8">
        <name>FAD</name>
        <dbReference type="ChEBI" id="CHEBI:57692"/>
    </cofactor>
    <text evidence="6 8">Binds 1 FAD per subunit.</text>
</comment>
<dbReference type="PANTHER" id="PTHR11455">
    <property type="entry name" value="CRYPTOCHROME"/>
    <property type="match status" value="1"/>
</dbReference>
<name>A0A2D0N1E1_FLAN2</name>
<dbReference type="EMBL" id="PDUD01000043">
    <property type="protein sequence ID" value="PHN02198.1"/>
    <property type="molecule type" value="Genomic_DNA"/>
</dbReference>
<feature type="binding site" evidence="6">
    <location>
        <begin position="287"/>
        <end position="294"/>
    </location>
    <ligand>
        <name>FAD</name>
        <dbReference type="ChEBI" id="CHEBI:57692"/>
    </ligand>
</feature>
<evidence type="ECO:0000313" key="11">
    <source>
        <dbReference type="Proteomes" id="UP000223913"/>
    </source>
</evidence>
<keyword evidence="4 6" id="KW-0274">FAD</keyword>
<comment type="function">
    <text evidence="8">May have a photoreceptor function.</text>
</comment>
<evidence type="ECO:0000256" key="7">
    <source>
        <dbReference type="PIRSR" id="PIRSR602081-2"/>
    </source>
</evidence>
<dbReference type="GO" id="GO:0003684">
    <property type="term" value="F:damaged DNA binding"/>
    <property type="evidence" value="ECO:0007669"/>
    <property type="project" value="TreeGrafter"/>
</dbReference>
<feature type="site" description="Electron transfer via tryptophanyl radical" evidence="7">
    <location>
        <position position="371"/>
    </location>
</feature>
<gene>
    <name evidence="10" type="ORF">CRP01_33225</name>
</gene>
<dbReference type="Gene3D" id="1.25.40.80">
    <property type="match status" value="1"/>
</dbReference>
<comment type="cofactor">
    <cofactor evidence="8">
        <name>(6R)-5,10-methylene-5,6,7,8-tetrahydrofolate</name>
        <dbReference type="ChEBI" id="CHEBI:15636"/>
    </cofactor>
    <text evidence="8">Binds 1 5,10-methenyltetrahydrofolate (MTHF) per subunit.</text>
</comment>
<keyword evidence="5 8" id="KW-0157">Chromophore</keyword>
<dbReference type="InterPro" id="IPR006050">
    <property type="entry name" value="DNA_photolyase_N"/>
</dbReference>
<dbReference type="GO" id="GO:0071949">
    <property type="term" value="F:FAD binding"/>
    <property type="evidence" value="ECO:0007669"/>
    <property type="project" value="TreeGrafter"/>
</dbReference>
<dbReference type="Proteomes" id="UP000223913">
    <property type="component" value="Unassembled WGS sequence"/>
</dbReference>
<dbReference type="Gene3D" id="3.40.50.620">
    <property type="entry name" value="HUPs"/>
    <property type="match status" value="1"/>
</dbReference>
<evidence type="ECO:0000256" key="1">
    <source>
        <dbReference type="ARBA" id="ARBA00005862"/>
    </source>
</evidence>
<dbReference type="PANTHER" id="PTHR11455:SF22">
    <property type="entry name" value="CRYPTOCHROME DASH"/>
    <property type="match status" value="1"/>
</dbReference>
<evidence type="ECO:0000256" key="2">
    <source>
        <dbReference type="ARBA" id="ARBA00017881"/>
    </source>
</evidence>
<dbReference type="GO" id="GO:0003904">
    <property type="term" value="F:deoxyribodipyrimidine photo-lyase activity"/>
    <property type="evidence" value="ECO:0007669"/>
    <property type="project" value="TreeGrafter"/>
</dbReference>
<feature type="binding site" evidence="6">
    <location>
        <position position="234"/>
    </location>
    <ligand>
        <name>FAD</name>
        <dbReference type="ChEBI" id="CHEBI:57692"/>
    </ligand>
</feature>
<comment type="similarity">
    <text evidence="1 8">Belongs to the DNA photolyase class-1 family.</text>
</comment>
<dbReference type="Gene3D" id="1.10.579.10">
    <property type="entry name" value="DNA Cyclobutane Dipyrimidine Photolyase, subunit A, domain 3"/>
    <property type="match status" value="1"/>
</dbReference>